<keyword evidence="8" id="KW-0297">G-protein coupled receptor</keyword>
<dbReference type="InterPro" id="IPR017978">
    <property type="entry name" value="GPCR_3_C"/>
</dbReference>
<dbReference type="RefSeq" id="XP_020637632.2">
    <property type="nucleotide sequence ID" value="XM_020781973.2"/>
</dbReference>
<sequence>MEASTHPYFSQSWVADCKKYHTKAMGYSYLQAMRYAVEQINNSSLLLPGISLGYEMVDICYHSNAVHPLLFFLSDNRSLLEIQASNTFYRPRVMAVIGPDVSSTAVTAAYLLSNFFVPQISYSATMESLSNPRTFPAAFRTIPSTEQQIVILLNLLRSFRWNWVIVLYSEDEYGQTNLHQLRAQAVWACVAFQESIPFWTNDRPALAKARIQNLVERIKGSSAKVVIVLSTEVPLWRFFEEAVRQNVTGFVWIAAEAWAMDSMLRDLPGISRLGTFIGIAPEKVAIPGLDDFRVRPSGDPPDGAEARADPAMCNQECDDCLFKAQEMDPILRATGSRIEFNVYSAVYAVAHALHRVLGCNATGCRHRTVYPWQLLKEMSQVRFSLLNITINFDEKGDPPNGFEVLEWLWDTPGKPFQRIASYSELNELHIDAESILWHTENNTVPKSVCSEQCEPGQMRKYLTSLSCCFECVECKPGTFLNQSNIFSCQSCPPDMWSHAGQEECFFRSVLYLQWDSLVAIFLLFFTFLGLLTTGGLLLIFVHHANTPVVRSAGGPLCFLMIASLIVGFCSLFFYIGQPTDVKCICRRMVFSLCFTICIACMSVRSFQIMCIFKMASRLPRAYNAWVRYNGQWVFVATAFTLKVVIVGMNLYFFPPLPLQSAVSSSDPAVLILTCNPNYLSAIIFNNALEMVLSFACFCFAYTGKALPKNYNEAKYITLCMTGYFTCWVVLVVVMAVCEGVVVTAFDVVTGLLNLLSVCIGYFGPKCYVILFRPEQNTLAFFQTAIQSYTMRPA</sequence>
<dbReference type="PANTHER" id="PTHR24061:SF517">
    <property type="entry name" value="TASTE RECEPTOR TYPE 1 MEMBER 2"/>
    <property type="match status" value="1"/>
</dbReference>
<keyword evidence="2" id="KW-1003">Cell membrane</keyword>
<dbReference type="OrthoDB" id="5984008at2759"/>
<name>A0A6J0SMQ4_9SAUR</name>
<evidence type="ECO:0000256" key="16">
    <source>
        <dbReference type="ARBA" id="ARBA00040704"/>
    </source>
</evidence>
<evidence type="ECO:0000256" key="9">
    <source>
        <dbReference type="ARBA" id="ARBA00023136"/>
    </source>
</evidence>
<evidence type="ECO:0000313" key="20">
    <source>
        <dbReference type="Proteomes" id="UP001652642"/>
    </source>
</evidence>
<dbReference type="Pfam" id="PF00003">
    <property type="entry name" value="7tm_3"/>
    <property type="match status" value="1"/>
</dbReference>
<evidence type="ECO:0000256" key="18">
    <source>
        <dbReference type="SAM" id="Phobius"/>
    </source>
</evidence>
<feature type="transmembrane region" description="Helical" evidence="18">
    <location>
        <begin position="588"/>
        <end position="612"/>
    </location>
</feature>
<dbReference type="Proteomes" id="UP001652642">
    <property type="component" value="Chromosome 7"/>
</dbReference>
<proteinExistence type="inferred from homology"/>
<dbReference type="GO" id="GO:0004930">
    <property type="term" value="F:G protein-coupled receptor activity"/>
    <property type="evidence" value="ECO:0007669"/>
    <property type="project" value="UniProtKB-KW"/>
</dbReference>
<feature type="transmembrane region" description="Helical" evidence="18">
    <location>
        <begin position="517"/>
        <end position="541"/>
    </location>
</feature>
<dbReference type="Gene3D" id="3.40.50.2300">
    <property type="match status" value="2"/>
</dbReference>
<dbReference type="InterPro" id="IPR001828">
    <property type="entry name" value="ANF_lig-bd_rcpt"/>
</dbReference>
<feature type="transmembrane region" description="Helical" evidence="18">
    <location>
        <begin position="678"/>
        <end position="703"/>
    </location>
</feature>
<keyword evidence="9 18" id="KW-0472">Membrane</keyword>
<feature type="transmembrane region" description="Helical" evidence="18">
    <location>
        <begin position="715"/>
        <end position="736"/>
    </location>
</feature>
<evidence type="ECO:0000256" key="10">
    <source>
        <dbReference type="ARBA" id="ARBA00023170"/>
    </source>
</evidence>
<feature type="transmembrane region" description="Helical" evidence="18">
    <location>
        <begin position="632"/>
        <end position="653"/>
    </location>
</feature>
<evidence type="ECO:0000256" key="3">
    <source>
        <dbReference type="ARBA" id="ARBA00022480"/>
    </source>
</evidence>
<comment type="function">
    <text evidence="13">Putative taste receptor. TAS1R2/TAS1R3 recognizes diverse natural and synthetic sweeteners.</text>
</comment>
<dbReference type="CTD" id="80834"/>
<keyword evidence="7 18" id="KW-1133">Transmembrane helix</keyword>
<dbReference type="InterPro" id="IPR038550">
    <property type="entry name" value="GPCR_3_9-Cys_sf"/>
</dbReference>
<dbReference type="KEGG" id="pvt:110073104"/>
<evidence type="ECO:0000256" key="6">
    <source>
        <dbReference type="ARBA" id="ARBA00022729"/>
    </source>
</evidence>
<dbReference type="PANTHER" id="PTHR24061">
    <property type="entry name" value="CALCIUM-SENSING RECEPTOR-RELATED"/>
    <property type="match status" value="1"/>
</dbReference>
<evidence type="ECO:0000313" key="21">
    <source>
        <dbReference type="RefSeq" id="XP_020637632.2"/>
    </source>
</evidence>
<evidence type="ECO:0000256" key="5">
    <source>
        <dbReference type="ARBA" id="ARBA00022692"/>
    </source>
</evidence>
<evidence type="ECO:0000259" key="19">
    <source>
        <dbReference type="PROSITE" id="PS50259"/>
    </source>
</evidence>
<dbReference type="SUPFAM" id="SSF53822">
    <property type="entry name" value="Periplasmic binding protein-like I"/>
    <property type="match status" value="1"/>
</dbReference>
<comment type="subcellular location">
    <subcellularLocation>
        <location evidence="1">Cell membrane</location>
        <topology evidence="1">Multi-pass membrane protein</topology>
    </subcellularLocation>
</comment>
<reference evidence="21" key="1">
    <citation type="submission" date="2025-08" db="UniProtKB">
        <authorList>
            <consortium name="RefSeq"/>
        </authorList>
    </citation>
    <scope>IDENTIFICATION</scope>
</reference>
<dbReference type="InterPro" id="IPR011500">
    <property type="entry name" value="GPCR_3_9-Cys_dom"/>
</dbReference>
<keyword evidence="5 18" id="KW-0812">Transmembrane</keyword>
<feature type="transmembrane region" description="Helical" evidence="18">
    <location>
        <begin position="742"/>
        <end position="762"/>
    </location>
</feature>
<dbReference type="InterPro" id="IPR017979">
    <property type="entry name" value="GPCR_3_CS"/>
</dbReference>
<dbReference type="PRINTS" id="PR00248">
    <property type="entry name" value="GPCRMGR"/>
</dbReference>
<comment type="subunit">
    <text evidence="15">Forms heterodimers with TAS1R3.</text>
</comment>
<evidence type="ECO:0000256" key="15">
    <source>
        <dbReference type="ARBA" id="ARBA00038699"/>
    </source>
</evidence>
<evidence type="ECO:0000256" key="2">
    <source>
        <dbReference type="ARBA" id="ARBA00022475"/>
    </source>
</evidence>
<evidence type="ECO:0000256" key="8">
    <source>
        <dbReference type="ARBA" id="ARBA00023040"/>
    </source>
</evidence>
<dbReference type="InterPro" id="IPR028082">
    <property type="entry name" value="Peripla_BP_I"/>
</dbReference>
<evidence type="ECO:0000256" key="1">
    <source>
        <dbReference type="ARBA" id="ARBA00004651"/>
    </source>
</evidence>
<keyword evidence="10 21" id="KW-0675">Receptor</keyword>
<evidence type="ECO:0000256" key="11">
    <source>
        <dbReference type="ARBA" id="ARBA00023180"/>
    </source>
</evidence>
<protein>
    <recommendedName>
        <fullName evidence="16">Taste receptor type 1 member 2</fullName>
    </recommendedName>
    <alternativeName>
        <fullName evidence="17">Sweet taste receptor T1R2</fullName>
    </alternativeName>
</protein>
<dbReference type="Pfam" id="PF07562">
    <property type="entry name" value="NCD3G"/>
    <property type="match status" value="1"/>
</dbReference>
<evidence type="ECO:0000256" key="17">
    <source>
        <dbReference type="ARBA" id="ARBA00042616"/>
    </source>
</evidence>
<dbReference type="PROSITE" id="PS50259">
    <property type="entry name" value="G_PROTEIN_RECEP_F3_4"/>
    <property type="match status" value="1"/>
</dbReference>
<keyword evidence="6" id="KW-0732">Signal</keyword>
<comment type="similarity">
    <text evidence="14">Belongs to the G-protein coupled receptor 3 family. TAS1R subfamily.</text>
</comment>
<evidence type="ECO:0000256" key="12">
    <source>
        <dbReference type="ARBA" id="ARBA00023224"/>
    </source>
</evidence>
<keyword evidence="12" id="KW-0807">Transducer</keyword>
<dbReference type="InterPro" id="IPR000337">
    <property type="entry name" value="GPCR_3"/>
</dbReference>
<dbReference type="GeneID" id="110073104"/>
<dbReference type="GO" id="GO:0005886">
    <property type="term" value="C:plasma membrane"/>
    <property type="evidence" value="ECO:0007669"/>
    <property type="project" value="UniProtKB-SubCell"/>
</dbReference>
<dbReference type="GO" id="GO:1903767">
    <property type="term" value="C:sweet taste receptor complex"/>
    <property type="evidence" value="ECO:0007669"/>
    <property type="project" value="TreeGrafter"/>
</dbReference>
<dbReference type="GO" id="GO:0033041">
    <property type="term" value="F:sweet taste receptor activity"/>
    <property type="evidence" value="ECO:0007669"/>
    <property type="project" value="TreeGrafter"/>
</dbReference>
<dbReference type="InParanoid" id="A0A6J0SMQ4"/>
<dbReference type="AlphaFoldDB" id="A0A6J0SMQ4"/>
<dbReference type="Gene3D" id="2.10.50.30">
    <property type="entry name" value="GPCR, family 3, nine cysteines domain"/>
    <property type="match status" value="1"/>
</dbReference>
<keyword evidence="4" id="KW-0716">Sensory transduction</keyword>
<evidence type="ECO:0000256" key="14">
    <source>
        <dbReference type="ARBA" id="ARBA00038492"/>
    </source>
</evidence>
<keyword evidence="11" id="KW-0325">Glycoprotein</keyword>
<evidence type="ECO:0000256" key="7">
    <source>
        <dbReference type="ARBA" id="ARBA00022989"/>
    </source>
</evidence>
<keyword evidence="3" id="KW-0919">Taste</keyword>
<feature type="transmembrane region" description="Helical" evidence="18">
    <location>
        <begin position="553"/>
        <end position="576"/>
    </location>
</feature>
<dbReference type="Pfam" id="PF01094">
    <property type="entry name" value="ANF_receptor"/>
    <property type="match status" value="1"/>
</dbReference>
<gene>
    <name evidence="21" type="primary">TAS1R2</name>
</gene>
<evidence type="ECO:0000256" key="4">
    <source>
        <dbReference type="ARBA" id="ARBA00022606"/>
    </source>
</evidence>
<organism evidence="20 21">
    <name type="scientific">Pogona vitticeps</name>
    <name type="common">central bearded dragon</name>
    <dbReference type="NCBI Taxonomy" id="103695"/>
    <lineage>
        <taxon>Eukaryota</taxon>
        <taxon>Metazoa</taxon>
        <taxon>Chordata</taxon>
        <taxon>Craniata</taxon>
        <taxon>Vertebrata</taxon>
        <taxon>Euteleostomi</taxon>
        <taxon>Lepidosauria</taxon>
        <taxon>Squamata</taxon>
        <taxon>Bifurcata</taxon>
        <taxon>Unidentata</taxon>
        <taxon>Episquamata</taxon>
        <taxon>Toxicofera</taxon>
        <taxon>Iguania</taxon>
        <taxon>Acrodonta</taxon>
        <taxon>Agamidae</taxon>
        <taxon>Amphibolurinae</taxon>
        <taxon>Pogona</taxon>
    </lineage>
</organism>
<evidence type="ECO:0000256" key="13">
    <source>
        <dbReference type="ARBA" id="ARBA00037659"/>
    </source>
</evidence>
<accession>A0A6J0SMQ4</accession>
<dbReference type="InterPro" id="IPR000068">
    <property type="entry name" value="GPCR_3_Ca_sens_rcpt-rel"/>
</dbReference>
<feature type="domain" description="G-protein coupled receptors family 3 profile" evidence="19">
    <location>
        <begin position="518"/>
        <end position="785"/>
    </location>
</feature>
<dbReference type="PROSITE" id="PS00980">
    <property type="entry name" value="G_PROTEIN_RECEP_F3_2"/>
    <property type="match status" value="1"/>
</dbReference>
<keyword evidence="20" id="KW-1185">Reference proteome</keyword>